<dbReference type="PANTHER" id="PTHR15140">
    <property type="entry name" value="TUBULIN-SPECIFIC CHAPERONE E"/>
    <property type="match status" value="1"/>
</dbReference>
<comment type="caution">
    <text evidence="1">The sequence shown here is derived from an EMBL/GenBank/DDBJ whole genome shotgun (WGS) entry which is preliminary data.</text>
</comment>
<dbReference type="Gene3D" id="3.80.10.10">
    <property type="entry name" value="Ribonuclease Inhibitor"/>
    <property type="match status" value="1"/>
</dbReference>
<evidence type="ECO:0000313" key="2">
    <source>
        <dbReference type="Proteomes" id="UP000823775"/>
    </source>
</evidence>
<organism evidence="1 2">
    <name type="scientific">Datura stramonium</name>
    <name type="common">Jimsonweed</name>
    <name type="synonym">Common thornapple</name>
    <dbReference type="NCBI Taxonomy" id="4076"/>
    <lineage>
        <taxon>Eukaryota</taxon>
        <taxon>Viridiplantae</taxon>
        <taxon>Streptophyta</taxon>
        <taxon>Embryophyta</taxon>
        <taxon>Tracheophyta</taxon>
        <taxon>Spermatophyta</taxon>
        <taxon>Magnoliopsida</taxon>
        <taxon>eudicotyledons</taxon>
        <taxon>Gunneridae</taxon>
        <taxon>Pentapetalae</taxon>
        <taxon>asterids</taxon>
        <taxon>lamiids</taxon>
        <taxon>Solanales</taxon>
        <taxon>Solanaceae</taxon>
        <taxon>Solanoideae</taxon>
        <taxon>Datureae</taxon>
        <taxon>Datura</taxon>
    </lineage>
</organism>
<dbReference type="EMBL" id="JACEIK010000426">
    <property type="protein sequence ID" value="MCD7456838.1"/>
    <property type="molecule type" value="Genomic_DNA"/>
</dbReference>
<name>A0ABS8SDD5_DATST</name>
<reference evidence="1 2" key="1">
    <citation type="journal article" date="2021" name="BMC Genomics">
        <title>Datura genome reveals duplications of psychoactive alkaloid biosynthetic genes and high mutation rate following tissue culture.</title>
        <authorList>
            <person name="Rajewski A."/>
            <person name="Carter-House D."/>
            <person name="Stajich J."/>
            <person name="Litt A."/>
        </authorList>
    </citation>
    <scope>NUCLEOTIDE SEQUENCE [LARGE SCALE GENOMIC DNA]</scope>
    <source>
        <strain evidence="1">AR-01</strain>
    </source>
</reference>
<accession>A0ABS8SDD5</accession>
<dbReference type="SUPFAM" id="SSF52058">
    <property type="entry name" value="L domain-like"/>
    <property type="match status" value="1"/>
</dbReference>
<evidence type="ECO:0000313" key="1">
    <source>
        <dbReference type="EMBL" id="MCD7456838.1"/>
    </source>
</evidence>
<sequence>MGPSLSNQKHGAPLRLCSYFQGDNLAEWSLTSKVLSLHFMKSRRIALSSIGRASYTFNSLKFLRVLDLEFTVIDSFPEALTCLRYVAVRIAEDSSLSFSKIAGTFETLIVKGIGGRVSLPDTIWKMVKLRHLHIYNPWFSRVEDAENIFRKISNLQKLRCEVSKRFPAFNNLTKLEMLKFSGGPLWSWASDLNLPPSLKKLTLSNCWVSSLDQVATLPRLVVLKLLQVIITSKVMGSGPMSSSFTSNS</sequence>
<gene>
    <name evidence="1" type="ORF">HAX54_033321</name>
</gene>
<proteinExistence type="predicted"/>
<dbReference type="PANTHER" id="PTHR15140:SF42">
    <property type="entry name" value="LATE BLIGHT RESISTANCE PROTEIN R1-A-LIKE"/>
    <property type="match status" value="1"/>
</dbReference>
<dbReference type="InterPro" id="IPR032675">
    <property type="entry name" value="LRR_dom_sf"/>
</dbReference>
<keyword evidence="2" id="KW-1185">Reference proteome</keyword>
<dbReference type="Proteomes" id="UP000823775">
    <property type="component" value="Unassembled WGS sequence"/>
</dbReference>
<protein>
    <submittedName>
        <fullName evidence="1">Uncharacterized protein</fullName>
    </submittedName>
</protein>